<dbReference type="Pfam" id="PF02171">
    <property type="entry name" value="Piwi"/>
    <property type="match status" value="1"/>
</dbReference>
<comment type="caution">
    <text evidence="4">The sequence shown here is derived from an EMBL/GenBank/DDBJ whole genome shotgun (WGS) entry which is preliminary data.</text>
</comment>
<dbReference type="Gene3D" id="3.30.420.10">
    <property type="entry name" value="Ribonuclease H-like superfamily/Ribonuclease H"/>
    <property type="match status" value="1"/>
</dbReference>
<name>A0AAQ2IQ94_PSEO7</name>
<proteinExistence type="inferred from homology"/>
<reference evidence="5" key="2">
    <citation type="submission" date="2019-06" db="EMBL/GenBank/DDBJ databases">
        <title>Co-occurence of chitin degradation, pigmentation and bioactivity in marine Pseudoalteromonas.</title>
        <authorList>
            <person name="Sonnenschein E.C."/>
            <person name="Bech P.K."/>
        </authorList>
    </citation>
    <scope>NUCLEOTIDE SEQUENCE [LARGE SCALE GENOMIC DNA]</scope>
    <source>
        <strain evidence="5">S1607</strain>
    </source>
</reference>
<evidence type="ECO:0000256" key="1">
    <source>
        <dbReference type="ARBA" id="ARBA00035012"/>
    </source>
</evidence>
<evidence type="ECO:0000259" key="3">
    <source>
        <dbReference type="SMART" id="SM00950"/>
    </source>
</evidence>
<dbReference type="Proteomes" id="UP000305423">
    <property type="component" value="Unassembled WGS sequence"/>
</dbReference>
<reference evidence="4 5" key="1">
    <citation type="submission" date="2017-12" db="EMBL/GenBank/DDBJ databases">
        <authorList>
            <person name="Paulsen S."/>
            <person name="Gram L.K."/>
        </authorList>
    </citation>
    <scope>NUCLEOTIDE SEQUENCE [LARGE SCALE GENOMIC DNA]</scope>
    <source>
        <strain evidence="4 5">S1607</strain>
    </source>
</reference>
<dbReference type="RefSeq" id="WP_045964484.1">
    <property type="nucleotide sequence ID" value="NZ_JXXW01000034.1"/>
</dbReference>
<dbReference type="InterPro" id="IPR036397">
    <property type="entry name" value="RNaseH_sf"/>
</dbReference>
<organism evidence="4 5">
    <name type="scientific">Pseudoalteromonas piscicida</name>
    <dbReference type="NCBI Taxonomy" id="43662"/>
    <lineage>
        <taxon>Bacteria</taxon>
        <taxon>Pseudomonadati</taxon>
        <taxon>Pseudomonadota</taxon>
        <taxon>Gammaproteobacteria</taxon>
        <taxon>Alteromonadales</taxon>
        <taxon>Pseudoalteromonadaceae</taxon>
        <taxon>Pseudoalteromonas</taxon>
    </lineage>
</organism>
<dbReference type="InterPro" id="IPR012337">
    <property type="entry name" value="RNaseH-like_sf"/>
</dbReference>
<dbReference type="InterPro" id="IPR040895">
    <property type="entry name" value="Ago_PAZ"/>
</dbReference>
<accession>A0AAQ2IQ94</accession>
<dbReference type="SUPFAM" id="SSF53098">
    <property type="entry name" value="Ribonuclease H-like"/>
    <property type="match status" value="1"/>
</dbReference>
<dbReference type="InterPro" id="IPR003165">
    <property type="entry name" value="Piwi"/>
</dbReference>
<evidence type="ECO:0000256" key="2">
    <source>
        <dbReference type="ARBA" id="ARBA00035032"/>
    </source>
</evidence>
<feature type="domain" description="Piwi" evidence="3">
    <location>
        <begin position="437"/>
        <end position="718"/>
    </location>
</feature>
<dbReference type="SMART" id="SM00950">
    <property type="entry name" value="Piwi"/>
    <property type="match status" value="1"/>
</dbReference>
<sequence>MQNQIGISALQLAKSFSATRVYCYQVAFKKQIDSLEVTKAMRQLANKLKWQNNAQAVTDFAGFKLISLAPLTKLAHPDAQITALEPITLLAQNGNEREALQRLINQGIYSGAYRYAKTRRLMCKKAATATTQLIEQTPSNRVALTSNFLEVYKTVTLTPQLLSSGKCLVQFELKHSLAAKHHVTLQWVITQRNAWLGSLRRVRNRYKSNDDMTMSFDFVAVEPNLNAQSTPDGMAMSLLEYHVSQGNINKNELAAAEQSAVVKVRTAKGQTLLHLAYLLEPVFDFDSLSVLEPALLNRIAKKLKWQVNERIHEAHVLCNGIEFYELACGLTKISEPQLSFDTLVMPWRLRFATGSSIHEKDVTSYKAVKPITRERIIPVIVGEHNNTPKNRQRMTDSINAISALCNSSNNKATPFVVINSELELANRLASKEVSDAIFLIGLCDKANKAKLRDEAFIKGAATQFMKLDHKPNIYSTSYYRNVAAGLFSKAGGQLVALANMPGQADLFIGLDMGGTHLRFPGVSFLFSATGAQLGWQIADSQQGEKLKENALTDLLYKCLRNYAQTHNGNKPKHIVLHRDGKFYEDLGQIKAFEQAHDLKITVVEVLKSGAPVLFRRGKNQQGQKVFMNPCVGDYALLEENEAILATYSGQELGKMGEQVTVRPLRIRKVYGDAALVDVLEQITALSRVHGASLYRHPRLPVTTHHADRFATLRQDVCVDALSRMDRLCPVYL</sequence>
<dbReference type="EMBL" id="PNEL01000097">
    <property type="protein sequence ID" value="TMN72308.1"/>
    <property type="molecule type" value="Genomic_DNA"/>
</dbReference>
<dbReference type="Gene3D" id="2.170.260.50">
    <property type="match status" value="1"/>
</dbReference>
<dbReference type="Pfam" id="PF18309">
    <property type="entry name" value="PAZ_3"/>
    <property type="match status" value="1"/>
</dbReference>
<evidence type="ECO:0000313" key="5">
    <source>
        <dbReference type="Proteomes" id="UP000305423"/>
    </source>
</evidence>
<dbReference type="GO" id="GO:0003676">
    <property type="term" value="F:nucleic acid binding"/>
    <property type="evidence" value="ECO:0007669"/>
    <property type="project" value="InterPro"/>
</dbReference>
<comment type="similarity">
    <text evidence="1">Belongs to the argonaute family. Long pAgo subfamily.</text>
</comment>
<gene>
    <name evidence="4" type="ORF">CWB74_22945</name>
</gene>
<evidence type="ECO:0000313" key="4">
    <source>
        <dbReference type="EMBL" id="TMN72308.1"/>
    </source>
</evidence>
<protein>
    <recommendedName>
        <fullName evidence="2">Protein argonaute</fullName>
    </recommendedName>
</protein>
<dbReference type="AlphaFoldDB" id="A0AAQ2IQ94"/>